<protein>
    <submittedName>
        <fullName evidence="8">Uncharacterized protein, copper resistance protein CopC-like protein</fullName>
    </submittedName>
</protein>
<dbReference type="InterPro" id="IPR014756">
    <property type="entry name" value="Ig_E-set"/>
</dbReference>
<dbReference type="Proteomes" id="UP000005710">
    <property type="component" value="Unassembled WGS sequence"/>
</dbReference>
<dbReference type="AlphaFoldDB" id="K6Q1R9"/>
<evidence type="ECO:0000256" key="1">
    <source>
        <dbReference type="ARBA" id="ARBA00004196"/>
    </source>
</evidence>
<dbReference type="GO" id="GO:0005507">
    <property type="term" value="F:copper ion binding"/>
    <property type="evidence" value="ECO:0007669"/>
    <property type="project" value="InterPro"/>
</dbReference>
<dbReference type="GO" id="GO:0006825">
    <property type="term" value="P:copper ion transport"/>
    <property type="evidence" value="ECO:0007669"/>
    <property type="project" value="InterPro"/>
</dbReference>
<evidence type="ECO:0000259" key="7">
    <source>
        <dbReference type="Pfam" id="PF04234"/>
    </source>
</evidence>
<feature type="compositionally biased region" description="Low complexity" evidence="5">
    <location>
        <begin position="153"/>
        <end position="175"/>
    </location>
</feature>
<dbReference type="InterPro" id="IPR007348">
    <property type="entry name" value="CopC_dom"/>
</dbReference>
<feature type="domain" description="CopC" evidence="7">
    <location>
        <begin position="38"/>
        <end position="131"/>
    </location>
</feature>
<keyword evidence="6" id="KW-0812">Transmembrane</keyword>
<dbReference type="Pfam" id="PF04234">
    <property type="entry name" value="CopC"/>
    <property type="match status" value="1"/>
</dbReference>
<reference evidence="8" key="1">
    <citation type="submission" date="2010-10" db="EMBL/GenBank/DDBJ databases">
        <authorList>
            <consortium name="US DOE Joint Genome Institute (JGI-PGF)"/>
            <person name="Lucas S."/>
            <person name="Copeland A."/>
            <person name="Lapidus A."/>
            <person name="Bruce D."/>
            <person name="Goodwin L."/>
            <person name="Pitluck S."/>
            <person name="Kyrpides N."/>
            <person name="Mavromatis K."/>
            <person name="Detter J.C."/>
            <person name="Han C."/>
            <person name="Land M."/>
            <person name="Hauser L."/>
            <person name="Markowitz V."/>
            <person name="Cheng J.-F."/>
            <person name="Hugenholtz P."/>
            <person name="Woyke T."/>
            <person name="Wu D."/>
            <person name="Pukall R."/>
            <person name="Wahrenburg C."/>
            <person name="Brambilla E."/>
            <person name="Klenk H.-P."/>
            <person name="Eisen J.A."/>
        </authorList>
    </citation>
    <scope>NUCLEOTIDE SEQUENCE [LARGE SCALE GENOMIC DNA]</scope>
    <source>
        <strain evidence="8">DSM 13965</strain>
    </source>
</reference>
<keyword evidence="9" id="KW-1185">Reference proteome</keyword>
<dbReference type="SUPFAM" id="SSF81296">
    <property type="entry name" value="E set domains"/>
    <property type="match status" value="1"/>
</dbReference>
<evidence type="ECO:0000256" key="4">
    <source>
        <dbReference type="ARBA" id="ARBA00023008"/>
    </source>
</evidence>
<dbReference type="STRING" id="867903.ThesuDRAFT_00842"/>
<evidence type="ECO:0000256" key="6">
    <source>
        <dbReference type="SAM" id="Phobius"/>
    </source>
</evidence>
<evidence type="ECO:0000313" key="9">
    <source>
        <dbReference type="Proteomes" id="UP000005710"/>
    </source>
</evidence>
<dbReference type="HOGENOM" id="CLU_087859_0_1_9"/>
<dbReference type="Gene3D" id="2.60.40.1220">
    <property type="match status" value="1"/>
</dbReference>
<feature type="transmembrane region" description="Helical" evidence="6">
    <location>
        <begin position="179"/>
        <end position="200"/>
    </location>
</feature>
<dbReference type="InterPro" id="IPR014755">
    <property type="entry name" value="Cu-Rt/internalin_Ig-like"/>
</dbReference>
<dbReference type="eggNOG" id="COG2372">
    <property type="taxonomic scope" value="Bacteria"/>
</dbReference>
<feature type="region of interest" description="Disordered" evidence="5">
    <location>
        <begin position="133"/>
        <end position="175"/>
    </location>
</feature>
<name>K6Q1R9_9FIRM</name>
<gene>
    <name evidence="8" type="ORF">ThesuDRAFT_00842</name>
</gene>
<dbReference type="GO" id="GO:0030313">
    <property type="term" value="C:cell envelope"/>
    <property type="evidence" value="ECO:0007669"/>
    <property type="project" value="UniProtKB-SubCell"/>
</dbReference>
<dbReference type="PANTHER" id="PTHR34820">
    <property type="entry name" value="INNER MEMBRANE PROTEIN YEBZ"/>
    <property type="match status" value="1"/>
</dbReference>
<reference evidence="8" key="2">
    <citation type="submission" date="2012-10" db="EMBL/GenBank/DDBJ databases">
        <title>Improved high-quality draft of Thermaerobacter subterraneus C21, DSM 13965.</title>
        <authorList>
            <consortium name="DOE Joint Genome Institute"/>
            <person name="Eisen J."/>
            <person name="Huntemann M."/>
            <person name="Wei C.-L."/>
            <person name="Han J."/>
            <person name="Detter J.C."/>
            <person name="Han C."/>
            <person name="Tapia R."/>
            <person name="Chen A."/>
            <person name="Kyrpides N."/>
            <person name="Mavromatis K."/>
            <person name="Markowitz V."/>
            <person name="Szeto E."/>
            <person name="Ivanova N."/>
            <person name="Mikhailova N."/>
            <person name="Ovchinnikova G."/>
            <person name="Pagani I."/>
            <person name="Pati A."/>
            <person name="Goodwin L."/>
            <person name="Nordberg H.P."/>
            <person name="Cantor M.N."/>
            <person name="Hua S.X."/>
            <person name="Woyke T."/>
            <person name="Eisen J."/>
            <person name="Klenk H.-P."/>
        </authorList>
    </citation>
    <scope>NUCLEOTIDE SEQUENCE [LARGE SCALE GENOMIC DNA]</scope>
    <source>
        <strain evidence="8">DSM 13965</strain>
    </source>
</reference>
<dbReference type="GO" id="GO:0042597">
    <property type="term" value="C:periplasmic space"/>
    <property type="evidence" value="ECO:0007669"/>
    <property type="project" value="InterPro"/>
</dbReference>
<keyword evidence="3" id="KW-0732">Signal</keyword>
<evidence type="ECO:0000256" key="3">
    <source>
        <dbReference type="ARBA" id="ARBA00022729"/>
    </source>
</evidence>
<sequence length="204" mass="20871">MNWRRLVRTAFLASLLGGVLAVVLVASGAGGWTPAEAHAALVGSFPEPGAQLQEAPRKIELIFTEAVEPEFGELTLTRQGGGTVELGPMEAEGETLRAEVRGSMPAGQYVLHYKVLSQDGHPVEGDVTFSVVAAAPSPGSGTADQQPAPPAPGQDEPGGATTPPAGAEPAPAQDGGSQAWLWAAVVALVAVVAVGLMTVLRRPR</sequence>
<evidence type="ECO:0000256" key="5">
    <source>
        <dbReference type="SAM" id="MobiDB-lite"/>
    </source>
</evidence>
<comment type="caution">
    <text evidence="8">The sequence shown here is derived from an EMBL/GenBank/DDBJ whole genome shotgun (WGS) entry which is preliminary data.</text>
</comment>
<evidence type="ECO:0000256" key="2">
    <source>
        <dbReference type="ARBA" id="ARBA00022723"/>
    </source>
</evidence>
<dbReference type="RefSeq" id="WP_006903117.1">
    <property type="nucleotide sequence ID" value="NZ_JH976535.1"/>
</dbReference>
<keyword evidence="6" id="KW-1133">Transmembrane helix</keyword>
<keyword evidence="6" id="KW-0472">Membrane</keyword>
<keyword evidence="4" id="KW-0186">Copper</keyword>
<keyword evidence="2" id="KW-0479">Metal-binding</keyword>
<proteinExistence type="predicted"/>
<comment type="subcellular location">
    <subcellularLocation>
        <location evidence="1">Cell envelope</location>
    </subcellularLocation>
</comment>
<dbReference type="InterPro" id="IPR032694">
    <property type="entry name" value="CopC/D"/>
</dbReference>
<dbReference type="EMBL" id="AENY02000002">
    <property type="protein sequence ID" value="EKP95113.1"/>
    <property type="molecule type" value="Genomic_DNA"/>
</dbReference>
<evidence type="ECO:0000313" key="8">
    <source>
        <dbReference type="EMBL" id="EKP95113.1"/>
    </source>
</evidence>
<organism evidence="8 9">
    <name type="scientific">Thermaerobacter subterraneus DSM 13965</name>
    <dbReference type="NCBI Taxonomy" id="867903"/>
    <lineage>
        <taxon>Bacteria</taxon>
        <taxon>Bacillati</taxon>
        <taxon>Bacillota</taxon>
        <taxon>Clostridia</taxon>
        <taxon>Eubacteriales</taxon>
        <taxon>Clostridiales Family XVII. Incertae Sedis</taxon>
        <taxon>Thermaerobacter</taxon>
    </lineage>
</organism>
<accession>K6Q1R9</accession>
<dbReference type="GO" id="GO:0005886">
    <property type="term" value="C:plasma membrane"/>
    <property type="evidence" value="ECO:0007669"/>
    <property type="project" value="TreeGrafter"/>
</dbReference>
<dbReference type="PANTHER" id="PTHR34820:SF4">
    <property type="entry name" value="INNER MEMBRANE PROTEIN YEBZ"/>
    <property type="match status" value="1"/>
</dbReference>
<dbReference type="GO" id="GO:0046688">
    <property type="term" value="P:response to copper ion"/>
    <property type="evidence" value="ECO:0007669"/>
    <property type="project" value="InterPro"/>
</dbReference>